<accession>A0ABY6TSV5</accession>
<dbReference type="EMBL" id="CABFNS010000353">
    <property type="protein sequence ID" value="VUC21155.1"/>
    <property type="molecule type" value="Genomic_DNA"/>
</dbReference>
<proteinExistence type="predicted"/>
<sequence>MDVLQKGKEKRDPFPILLPPQWGTNLQGAVHEPSENCLQETIRVLWRNISDNKEQILRLLPGISAFSRDMMLHDNASLYADIVYICITPAARRFMASGRFNPRDLHQLPAVSATYPRQAGIYVIIYGDFNGRTWVKARYETAIYVGQTIQFQARARFMIPIVLEQGSNLPDKFLDIAEFTMLYLFKSWYFGLFAPSNMNLVGSYGIDFEAAQIFATIMRTTSQSTGWNPEQLYGLNWNTPLIRNQKALQKWVYWYDTERETYFYRSKRVICSDHRDGSKSFVWTGSQSVDVVVEIHKDSYGHYKTHPFRFVRLPRIGRNPELEKLASLAVKLEWFADNQWRAAYLDRRNIWRERENADGHLKIHHKALMMSIDVEKISYINRPQWLPQRPTSIVQFLRYDRLEQRLVVEKVQPRQLQGPANNTIAQNTQRIRDLYTSSQLNDTHFGVRPDNMLHRKLGCDICVSQGTPSDYEMYYDRARQTCGSCFVLRRSCTFTKIVRPNKHFVRAFGGLDELGIAVNLSRISSSVTRTLVKAPFDANLADEESDEENDGSRDEADH</sequence>
<keyword evidence="3" id="KW-1185">Reference proteome</keyword>
<comment type="caution">
    <text evidence="2">The sequence shown here is derived from an EMBL/GenBank/DDBJ whole genome shotgun (WGS) entry which is preliminary data.</text>
</comment>
<organism evidence="2 3">
    <name type="scientific">Bionectria ochroleuca</name>
    <name type="common">Gliocladium roseum</name>
    <dbReference type="NCBI Taxonomy" id="29856"/>
    <lineage>
        <taxon>Eukaryota</taxon>
        <taxon>Fungi</taxon>
        <taxon>Dikarya</taxon>
        <taxon>Ascomycota</taxon>
        <taxon>Pezizomycotina</taxon>
        <taxon>Sordariomycetes</taxon>
        <taxon>Hypocreomycetidae</taxon>
        <taxon>Hypocreales</taxon>
        <taxon>Bionectriaceae</taxon>
        <taxon>Clonostachys</taxon>
    </lineage>
</organism>
<gene>
    <name evidence="2" type="ORF">CLO192961_LOCUS41213</name>
</gene>
<feature type="region of interest" description="Disordered" evidence="1">
    <location>
        <begin position="539"/>
        <end position="558"/>
    </location>
</feature>
<dbReference type="Proteomes" id="UP000766486">
    <property type="component" value="Unassembled WGS sequence"/>
</dbReference>
<evidence type="ECO:0000313" key="2">
    <source>
        <dbReference type="EMBL" id="VUC21155.1"/>
    </source>
</evidence>
<reference evidence="2 3" key="1">
    <citation type="submission" date="2019-06" db="EMBL/GenBank/DDBJ databases">
        <authorList>
            <person name="Broberg M."/>
        </authorList>
    </citation>
    <scope>NUCLEOTIDE SEQUENCE [LARGE SCALE GENOMIC DNA]</scope>
</reference>
<evidence type="ECO:0000313" key="3">
    <source>
        <dbReference type="Proteomes" id="UP000766486"/>
    </source>
</evidence>
<protein>
    <recommendedName>
        <fullName evidence="4">Heterokaryon incompatibility domain-containing protein</fullName>
    </recommendedName>
</protein>
<name>A0ABY6TSV5_BIOOC</name>
<feature type="compositionally biased region" description="Acidic residues" evidence="1">
    <location>
        <begin position="540"/>
        <end position="549"/>
    </location>
</feature>
<evidence type="ECO:0000256" key="1">
    <source>
        <dbReference type="SAM" id="MobiDB-lite"/>
    </source>
</evidence>
<evidence type="ECO:0008006" key="4">
    <source>
        <dbReference type="Google" id="ProtNLM"/>
    </source>
</evidence>